<dbReference type="EMBL" id="CP002394">
    <property type="protein sequence ID" value="ADU30955.1"/>
    <property type="molecule type" value="Genomic_DNA"/>
</dbReference>
<evidence type="ECO:0000256" key="2">
    <source>
        <dbReference type="ARBA" id="ARBA00023315"/>
    </source>
</evidence>
<protein>
    <submittedName>
        <fullName evidence="4">GCN5-related N-acetyltransferase</fullName>
    </submittedName>
</protein>
<accession>E6TVD8</accession>
<evidence type="ECO:0000256" key="1">
    <source>
        <dbReference type="ARBA" id="ARBA00022679"/>
    </source>
</evidence>
<dbReference type="PROSITE" id="PS51186">
    <property type="entry name" value="GNAT"/>
    <property type="match status" value="1"/>
</dbReference>
<dbReference type="STRING" id="649639.Bcell_2700"/>
<dbReference type="PANTHER" id="PTHR43877:SF2">
    <property type="entry name" value="AMINOALKYLPHOSPHONATE N-ACETYLTRANSFERASE-RELATED"/>
    <property type="match status" value="1"/>
</dbReference>
<feature type="domain" description="N-acetyltransferase" evidence="3">
    <location>
        <begin position="1"/>
        <end position="142"/>
    </location>
</feature>
<dbReference type="KEGG" id="bco:Bcell_2700"/>
<dbReference type="Proteomes" id="UP000001401">
    <property type="component" value="Chromosome"/>
</dbReference>
<dbReference type="InterPro" id="IPR000182">
    <property type="entry name" value="GNAT_dom"/>
</dbReference>
<dbReference type="InterPro" id="IPR050832">
    <property type="entry name" value="Bact_Acetyltransf"/>
</dbReference>
<dbReference type="HOGENOM" id="CLU_056607_6_2_9"/>
<dbReference type="OrthoDB" id="9796171at2"/>
<keyword evidence="1 4" id="KW-0808">Transferase</keyword>
<dbReference type="Gene3D" id="3.40.630.30">
    <property type="match status" value="1"/>
</dbReference>
<dbReference type="InterPro" id="IPR016181">
    <property type="entry name" value="Acyl_CoA_acyltransferase"/>
</dbReference>
<dbReference type="AlphaFoldDB" id="E6TVD8"/>
<evidence type="ECO:0000313" key="5">
    <source>
        <dbReference type="Proteomes" id="UP000001401"/>
    </source>
</evidence>
<organism evidence="4 5">
    <name type="scientific">Evansella cellulosilytica (strain ATCC 21833 / DSM 2522 / FERM P-1141 / JCM 9156 / N-4)</name>
    <name type="common">Bacillus cellulosilyticus</name>
    <dbReference type="NCBI Taxonomy" id="649639"/>
    <lineage>
        <taxon>Bacteria</taxon>
        <taxon>Bacillati</taxon>
        <taxon>Bacillota</taxon>
        <taxon>Bacilli</taxon>
        <taxon>Bacillales</taxon>
        <taxon>Bacillaceae</taxon>
        <taxon>Evansella</taxon>
    </lineage>
</organism>
<dbReference type="CDD" id="cd04301">
    <property type="entry name" value="NAT_SF"/>
    <property type="match status" value="1"/>
</dbReference>
<dbReference type="PANTHER" id="PTHR43877">
    <property type="entry name" value="AMINOALKYLPHOSPHONATE N-ACETYLTRANSFERASE-RELATED-RELATED"/>
    <property type="match status" value="1"/>
</dbReference>
<proteinExistence type="predicted"/>
<evidence type="ECO:0000313" key="4">
    <source>
        <dbReference type="EMBL" id="ADU30955.1"/>
    </source>
</evidence>
<dbReference type="GO" id="GO:0016747">
    <property type="term" value="F:acyltransferase activity, transferring groups other than amino-acyl groups"/>
    <property type="evidence" value="ECO:0007669"/>
    <property type="project" value="InterPro"/>
</dbReference>
<reference evidence="4" key="1">
    <citation type="submission" date="2010-12" db="EMBL/GenBank/DDBJ databases">
        <title>Complete sequence of Bacillus cellulosilyticus DSM 2522.</title>
        <authorList>
            <consortium name="US DOE Joint Genome Institute"/>
            <person name="Lucas S."/>
            <person name="Copeland A."/>
            <person name="Lapidus A."/>
            <person name="Cheng J.-F."/>
            <person name="Bruce D."/>
            <person name="Goodwin L."/>
            <person name="Pitluck S."/>
            <person name="Chertkov O."/>
            <person name="Detter J.C."/>
            <person name="Han C."/>
            <person name="Tapia R."/>
            <person name="Land M."/>
            <person name="Hauser L."/>
            <person name="Jeffries C."/>
            <person name="Kyrpides N."/>
            <person name="Ivanova N."/>
            <person name="Mikhailova N."/>
            <person name="Brumm P."/>
            <person name="Mead D."/>
            <person name="Woyke T."/>
        </authorList>
    </citation>
    <scope>NUCLEOTIDE SEQUENCE [LARGE SCALE GENOMIC DNA]</scope>
    <source>
        <strain evidence="4">DSM 2522</strain>
    </source>
</reference>
<keyword evidence="5" id="KW-1185">Reference proteome</keyword>
<evidence type="ECO:0000259" key="3">
    <source>
        <dbReference type="PROSITE" id="PS51186"/>
    </source>
</evidence>
<sequence length="142" mass="16342">MDVRVVETEQEMKDAYAVRRTVFIEEQGVPEEMEIDAHEDEAVHFVAYNDKGAPVGAGRMRLFDDYGKAERICVVRSYRKKGVGDHLMKKLEEVALAKGKNELKLNAQTHAEQFYDRIGYETTSDTFYEAGIPHVTMRKQLR</sequence>
<name>E6TVD8_EVAC2</name>
<gene>
    <name evidence="4" type="ordered locus">Bcell_2700</name>
</gene>
<keyword evidence="2" id="KW-0012">Acyltransferase</keyword>
<dbReference type="Pfam" id="PF13673">
    <property type="entry name" value="Acetyltransf_10"/>
    <property type="match status" value="1"/>
</dbReference>
<dbReference type="eggNOG" id="COG2153">
    <property type="taxonomic scope" value="Bacteria"/>
</dbReference>
<dbReference type="SUPFAM" id="SSF55729">
    <property type="entry name" value="Acyl-CoA N-acyltransferases (Nat)"/>
    <property type="match status" value="1"/>
</dbReference>
<dbReference type="RefSeq" id="WP_013489288.1">
    <property type="nucleotide sequence ID" value="NC_014829.1"/>
</dbReference>